<proteinExistence type="predicted"/>
<dbReference type="Gene3D" id="3.90.226.10">
    <property type="entry name" value="2-enoyl-CoA Hydratase, Chain A, domain 1"/>
    <property type="match status" value="2"/>
</dbReference>
<feature type="domain" description="CoA carboxyltransferase N-terminal" evidence="2">
    <location>
        <begin position="1"/>
        <end position="239"/>
    </location>
</feature>
<reference evidence="5" key="1">
    <citation type="journal article" date="2019" name="Int. J. Syst. Evol. Microbiol.">
        <title>The Global Catalogue of Microorganisms (GCM) 10K type strain sequencing project: providing services to taxonomists for standard genome sequencing and annotation.</title>
        <authorList>
            <consortium name="The Broad Institute Genomics Platform"/>
            <consortium name="The Broad Institute Genome Sequencing Center for Infectious Disease"/>
            <person name="Wu L."/>
            <person name="Ma J."/>
        </authorList>
    </citation>
    <scope>NUCLEOTIDE SEQUENCE [LARGE SCALE GENOMIC DNA]</scope>
    <source>
        <strain evidence="5">JCM 14546</strain>
    </source>
</reference>
<dbReference type="InterPro" id="IPR011763">
    <property type="entry name" value="COA_CT_C"/>
</dbReference>
<dbReference type="EMBL" id="BAAANO010000017">
    <property type="protein sequence ID" value="GAA2008383.1"/>
    <property type="molecule type" value="Genomic_DNA"/>
</dbReference>
<dbReference type="PRINTS" id="PR01070">
    <property type="entry name" value="ACCCTRFRASEB"/>
</dbReference>
<evidence type="ECO:0000259" key="2">
    <source>
        <dbReference type="PROSITE" id="PS50980"/>
    </source>
</evidence>
<keyword evidence="5" id="KW-1185">Reference proteome</keyword>
<dbReference type="Pfam" id="PF01039">
    <property type="entry name" value="Carboxyl_trans"/>
    <property type="match status" value="1"/>
</dbReference>
<feature type="domain" description="CoA carboxyltransferase C-terminal" evidence="3">
    <location>
        <begin position="236"/>
        <end position="483"/>
    </location>
</feature>
<evidence type="ECO:0000313" key="4">
    <source>
        <dbReference type="EMBL" id="GAA2008383.1"/>
    </source>
</evidence>
<dbReference type="GO" id="GO:0016740">
    <property type="term" value="F:transferase activity"/>
    <property type="evidence" value="ECO:0007669"/>
    <property type="project" value="UniProtKB-KW"/>
</dbReference>
<evidence type="ECO:0000313" key="5">
    <source>
        <dbReference type="Proteomes" id="UP001500755"/>
    </source>
</evidence>
<dbReference type="RefSeq" id="WP_344309035.1">
    <property type="nucleotide sequence ID" value="NZ_BAAANO010000017.1"/>
</dbReference>
<accession>A0ABP5EX94</accession>
<dbReference type="InterPro" id="IPR034733">
    <property type="entry name" value="AcCoA_carboxyl_beta"/>
</dbReference>
<sequence>MARRLDAAGLIDLVVDPGTFESWDTTPVEPAGGISDDYAAELAGAREKSGVDEAVVTGAGTVGGRRVAIIACEFRFLAGSIGVAAAERLVAAIERATAEGLPLLAGPASGGTRMQEGTVAFLSMVKITAAVMAHREAGLPFLVYLRHPTTGGVFASWGSLGHVTVAEPDALIGFLGPRVYEQLYGHPFPEGVQTGENLHRKGVIDAVIGPERISETVTKVLDVLMGAREMPQPVPDPDTRPDPAPRDTVAWDIITASRNPARPGVRELLRHGANAVLPLSGTGQGEKDAGLLLAIARFGTAPCILLGQDRYRQRTGEPMGPAALREARRGMRLSGELGIPLVTVIDTPGAALSKQAEEGGMAGEIARSLADLITLRAPTVSVILGEGTGGGALALVPADRVLSAENGWLSPLPPEGASAIVYRDTAHAAQMAQEQGVQAEALERGGIVDRIVAERPDAAAEPVEFVKRVSATLEHEIIQLMREPATRRWHSRIDRYRRLGL</sequence>
<dbReference type="PANTHER" id="PTHR42995">
    <property type="entry name" value="ACETYL-COENZYME A CARBOXYLASE CARBOXYL TRANSFERASE SUBUNIT BETA, CHLOROPLASTIC"/>
    <property type="match status" value="1"/>
</dbReference>
<dbReference type="InterPro" id="IPR029045">
    <property type="entry name" value="ClpP/crotonase-like_dom_sf"/>
</dbReference>
<evidence type="ECO:0000256" key="1">
    <source>
        <dbReference type="ARBA" id="ARBA00022679"/>
    </source>
</evidence>
<dbReference type="SUPFAM" id="SSF52096">
    <property type="entry name" value="ClpP/crotonase"/>
    <property type="match status" value="2"/>
</dbReference>
<dbReference type="PANTHER" id="PTHR42995:SF5">
    <property type="entry name" value="ACETYL-COENZYME A CARBOXYLASE CARBOXYL TRANSFERASE SUBUNIT BETA, CHLOROPLASTIC"/>
    <property type="match status" value="1"/>
</dbReference>
<dbReference type="InterPro" id="IPR011762">
    <property type="entry name" value="COA_CT_N"/>
</dbReference>
<keyword evidence="1 4" id="KW-0808">Transferase</keyword>
<evidence type="ECO:0000259" key="3">
    <source>
        <dbReference type="PROSITE" id="PS50989"/>
    </source>
</evidence>
<organism evidence="4 5">
    <name type="scientific">Brevibacterium samyangense</name>
    <dbReference type="NCBI Taxonomy" id="366888"/>
    <lineage>
        <taxon>Bacteria</taxon>
        <taxon>Bacillati</taxon>
        <taxon>Actinomycetota</taxon>
        <taxon>Actinomycetes</taxon>
        <taxon>Micrococcales</taxon>
        <taxon>Brevibacteriaceae</taxon>
        <taxon>Brevibacterium</taxon>
    </lineage>
</organism>
<gene>
    <name evidence="4" type="ORF">GCM10009755_18540</name>
</gene>
<dbReference type="Proteomes" id="UP001500755">
    <property type="component" value="Unassembled WGS sequence"/>
</dbReference>
<protein>
    <submittedName>
        <fullName evidence="4">Carboxyl transferase domain-containing protein</fullName>
    </submittedName>
</protein>
<name>A0ABP5EX94_9MICO</name>
<dbReference type="PROSITE" id="PS50989">
    <property type="entry name" value="COA_CT_CTER"/>
    <property type="match status" value="1"/>
</dbReference>
<dbReference type="PROSITE" id="PS50980">
    <property type="entry name" value="COA_CT_NTER"/>
    <property type="match status" value="1"/>
</dbReference>
<comment type="caution">
    <text evidence="4">The sequence shown here is derived from an EMBL/GenBank/DDBJ whole genome shotgun (WGS) entry which is preliminary data.</text>
</comment>
<dbReference type="InterPro" id="IPR000438">
    <property type="entry name" value="Acetyl_CoA_COase_Trfase_b_su"/>
</dbReference>